<organism evidence="10 11">
    <name type="scientific">Candidatus Nitrospira allomarina</name>
    <dbReference type="NCBI Taxonomy" id="3020900"/>
    <lineage>
        <taxon>Bacteria</taxon>
        <taxon>Pseudomonadati</taxon>
        <taxon>Nitrospirota</taxon>
        <taxon>Nitrospiria</taxon>
        <taxon>Nitrospirales</taxon>
        <taxon>Nitrospiraceae</taxon>
        <taxon>Nitrospira</taxon>
    </lineage>
</organism>
<keyword evidence="4 10" id="KW-0808">Transferase</keyword>
<name>A0AA96GHQ6_9BACT</name>
<dbReference type="PANTHER" id="PTHR33908:SF11">
    <property type="entry name" value="MEMBRANE PROTEIN"/>
    <property type="match status" value="1"/>
</dbReference>
<dbReference type="RefSeq" id="WP_312643021.1">
    <property type="nucleotide sequence ID" value="NZ_CP116967.1"/>
</dbReference>
<feature type="transmembrane region" description="Helical" evidence="8">
    <location>
        <begin position="12"/>
        <end position="34"/>
    </location>
</feature>
<sequence>MNFSLASSPGVSISKSELGCAIFCLVGFFVGILARFDALGSWCLAVDEFYIAKSVELIQQKGIPIYPSGGMYWRGLLFQYFEAASAGLFGLNEYALRLPAVLFNLLTIPPLFLLGRKRIGNAGAFLLVGFFCVSIWEVEFARFARMYSMFQCAFLWFLYFFYEGFFLGRKRAIIWSYVIASISTVIYEGAIFMACLLFLPLLFREVSLEKQFRYGGWASAILLLNIVSPKMWSWLFSGNSGSEYPEGFVLPHNGGGILLLPDISLWESVFLRGDLWGVGYVALLLMGIGLAYMGMKNSLWDWRQKSIALALIGSGLLQLFGVVAGILLVSYFTQILDPRLVFRKSLERSFAIFLVSCLGFWLTVGVLATTGNIVLHEAESLSLHKIFAIVFHYPRVMEEFVFLWLDVMPYLMTLSCLFGLLVLWGRRNSQQFVTEHFLLLVLVSCILILGVINTMYNSTRYSFFLYPLILLLWFEGALAGKTWLDHTLSPNAFLGRVPKFAVVLLSFGLLLCSEDFSFAHIMNIGKAEVNFRMNVSEEVSVHYYQRSDVRGPADYINEAWKAGDLIVNAVPSSSFYLTHENYIFYDDQSSLFRENSQARGMKDRWGNLILHNKDTVQKAVQDGKGGVWILATPRYQKILTEWVQEALGNNVSGIFSVNPGRDKRIQVIHVARNPP</sequence>
<dbReference type="EMBL" id="CP116967">
    <property type="protein sequence ID" value="WNM57926.1"/>
    <property type="molecule type" value="Genomic_DNA"/>
</dbReference>
<evidence type="ECO:0000256" key="7">
    <source>
        <dbReference type="ARBA" id="ARBA00023136"/>
    </source>
</evidence>
<feature type="domain" description="Glycosyltransferase RgtA/B/C/D-like" evidence="9">
    <location>
        <begin position="76"/>
        <end position="229"/>
    </location>
</feature>
<dbReference type="Proteomes" id="UP001302719">
    <property type="component" value="Chromosome"/>
</dbReference>
<proteinExistence type="predicted"/>
<feature type="transmembrane region" description="Helical" evidence="8">
    <location>
        <begin position="307"/>
        <end position="332"/>
    </location>
</feature>
<evidence type="ECO:0000256" key="1">
    <source>
        <dbReference type="ARBA" id="ARBA00004651"/>
    </source>
</evidence>
<feature type="transmembrane region" description="Helical" evidence="8">
    <location>
        <begin position="352"/>
        <end position="375"/>
    </location>
</feature>
<evidence type="ECO:0000313" key="11">
    <source>
        <dbReference type="Proteomes" id="UP001302719"/>
    </source>
</evidence>
<accession>A0AA96GHQ6</accession>
<evidence type="ECO:0000256" key="4">
    <source>
        <dbReference type="ARBA" id="ARBA00022679"/>
    </source>
</evidence>
<dbReference type="GO" id="GO:0016763">
    <property type="term" value="F:pentosyltransferase activity"/>
    <property type="evidence" value="ECO:0007669"/>
    <property type="project" value="TreeGrafter"/>
</dbReference>
<keyword evidence="11" id="KW-1185">Reference proteome</keyword>
<evidence type="ECO:0000256" key="6">
    <source>
        <dbReference type="ARBA" id="ARBA00022989"/>
    </source>
</evidence>
<evidence type="ECO:0000256" key="8">
    <source>
        <dbReference type="SAM" id="Phobius"/>
    </source>
</evidence>
<dbReference type="AlphaFoldDB" id="A0AA96GHQ6"/>
<evidence type="ECO:0000256" key="3">
    <source>
        <dbReference type="ARBA" id="ARBA00022676"/>
    </source>
</evidence>
<dbReference type="EC" id="2.4.-.-" evidence="10"/>
<evidence type="ECO:0000256" key="2">
    <source>
        <dbReference type="ARBA" id="ARBA00022475"/>
    </source>
</evidence>
<protein>
    <submittedName>
        <fullName evidence="10">Glycosyltransferase family 39 protein</fullName>
        <ecNumber evidence="10">2.4.-.-</ecNumber>
    </submittedName>
</protein>
<dbReference type="KEGG" id="nall:PP769_18430"/>
<keyword evidence="6 8" id="KW-1133">Transmembrane helix</keyword>
<comment type="subcellular location">
    <subcellularLocation>
        <location evidence="1">Cell membrane</location>
        <topology evidence="1">Multi-pass membrane protein</topology>
    </subcellularLocation>
</comment>
<dbReference type="PANTHER" id="PTHR33908">
    <property type="entry name" value="MANNOSYLTRANSFERASE YKCB-RELATED"/>
    <property type="match status" value="1"/>
</dbReference>
<feature type="transmembrane region" description="Helical" evidence="8">
    <location>
        <begin position="500"/>
        <end position="522"/>
    </location>
</feature>
<dbReference type="InterPro" id="IPR050297">
    <property type="entry name" value="LipidA_mod_glycosyltrf_83"/>
</dbReference>
<feature type="transmembrane region" description="Helical" evidence="8">
    <location>
        <begin position="436"/>
        <end position="456"/>
    </location>
</feature>
<dbReference type="InterPro" id="IPR038731">
    <property type="entry name" value="RgtA/B/C-like"/>
</dbReference>
<keyword evidence="3 10" id="KW-0328">Glycosyltransferase</keyword>
<dbReference type="Pfam" id="PF13231">
    <property type="entry name" value="PMT_2"/>
    <property type="match status" value="1"/>
</dbReference>
<feature type="transmembrane region" description="Helical" evidence="8">
    <location>
        <begin position="275"/>
        <end position="295"/>
    </location>
</feature>
<gene>
    <name evidence="10" type="ORF">PP769_18430</name>
</gene>
<dbReference type="GO" id="GO:0009103">
    <property type="term" value="P:lipopolysaccharide biosynthetic process"/>
    <property type="evidence" value="ECO:0007669"/>
    <property type="project" value="UniProtKB-ARBA"/>
</dbReference>
<evidence type="ECO:0000256" key="5">
    <source>
        <dbReference type="ARBA" id="ARBA00022692"/>
    </source>
</evidence>
<feature type="transmembrane region" description="Helical" evidence="8">
    <location>
        <begin position="214"/>
        <end position="235"/>
    </location>
</feature>
<dbReference type="GO" id="GO:0005886">
    <property type="term" value="C:plasma membrane"/>
    <property type="evidence" value="ECO:0007669"/>
    <property type="project" value="UniProtKB-SubCell"/>
</dbReference>
<feature type="transmembrane region" description="Helical" evidence="8">
    <location>
        <begin position="174"/>
        <end position="202"/>
    </location>
</feature>
<evidence type="ECO:0000259" key="9">
    <source>
        <dbReference type="Pfam" id="PF13231"/>
    </source>
</evidence>
<keyword evidence="2" id="KW-1003">Cell membrane</keyword>
<keyword evidence="7 8" id="KW-0472">Membrane</keyword>
<feature type="transmembrane region" description="Helical" evidence="8">
    <location>
        <begin position="143"/>
        <end position="162"/>
    </location>
</feature>
<keyword evidence="5 8" id="KW-0812">Transmembrane</keyword>
<feature type="transmembrane region" description="Helical" evidence="8">
    <location>
        <begin position="94"/>
        <end position="113"/>
    </location>
</feature>
<feature type="transmembrane region" description="Helical" evidence="8">
    <location>
        <begin position="401"/>
        <end position="424"/>
    </location>
</feature>
<feature type="transmembrane region" description="Helical" evidence="8">
    <location>
        <begin position="463"/>
        <end position="480"/>
    </location>
</feature>
<feature type="transmembrane region" description="Helical" evidence="8">
    <location>
        <begin position="119"/>
        <end position="136"/>
    </location>
</feature>
<reference evidence="10 11" key="1">
    <citation type="submission" date="2023-01" db="EMBL/GenBank/DDBJ databases">
        <title>Cultivation and genomic characterization of new, ubiquitous marine nitrite-oxidizing bacteria from the Nitrospirales.</title>
        <authorList>
            <person name="Mueller A.J."/>
            <person name="Daebeler A."/>
            <person name="Herbold C.W."/>
            <person name="Kirkegaard R.H."/>
            <person name="Daims H."/>
        </authorList>
    </citation>
    <scope>NUCLEOTIDE SEQUENCE [LARGE SCALE GENOMIC DNA]</scope>
    <source>
        <strain evidence="10 11">VA</strain>
    </source>
</reference>
<evidence type="ECO:0000313" key="10">
    <source>
        <dbReference type="EMBL" id="WNM57926.1"/>
    </source>
</evidence>